<gene>
    <name evidence="3" type="ORF">ODALV1_LOCUS17417</name>
</gene>
<evidence type="ECO:0000313" key="4">
    <source>
        <dbReference type="Proteomes" id="UP001642540"/>
    </source>
</evidence>
<dbReference type="SUPFAM" id="SSF56436">
    <property type="entry name" value="C-type lectin-like"/>
    <property type="match status" value="4"/>
</dbReference>
<name>A0ABP1R3H0_9HEXA</name>
<reference evidence="3 4" key="1">
    <citation type="submission" date="2024-08" db="EMBL/GenBank/DDBJ databases">
        <authorList>
            <person name="Cucini C."/>
            <person name="Frati F."/>
        </authorList>
    </citation>
    <scope>NUCLEOTIDE SEQUENCE [LARGE SCALE GENOMIC DNA]</scope>
</reference>
<protein>
    <recommendedName>
        <fullName evidence="2">C-type lectin domain-containing protein</fullName>
    </recommendedName>
</protein>
<dbReference type="PROSITE" id="PS50041">
    <property type="entry name" value="C_TYPE_LECTIN_2"/>
    <property type="match status" value="1"/>
</dbReference>
<dbReference type="Gene3D" id="3.10.100.10">
    <property type="entry name" value="Mannose-Binding Protein A, subunit A"/>
    <property type="match status" value="2"/>
</dbReference>
<feature type="domain" description="C-type lectin" evidence="2">
    <location>
        <begin position="573"/>
        <end position="649"/>
    </location>
</feature>
<organism evidence="3 4">
    <name type="scientific">Orchesella dallaii</name>
    <dbReference type="NCBI Taxonomy" id="48710"/>
    <lineage>
        <taxon>Eukaryota</taxon>
        <taxon>Metazoa</taxon>
        <taxon>Ecdysozoa</taxon>
        <taxon>Arthropoda</taxon>
        <taxon>Hexapoda</taxon>
        <taxon>Collembola</taxon>
        <taxon>Entomobryomorpha</taxon>
        <taxon>Entomobryoidea</taxon>
        <taxon>Orchesellidae</taxon>
        <taxon>Orchesellinae</taxon>
        <taxon>Orchesella</taxon>
    </lineage>
</organism>
<feature type="region of interest" description="Disordered" evidence="1">
    <location>
        <begin position="1"/>
        <end position="22"/>
    </location>
</feature>
<dbReference type="InterPro" id="IPR001304">
    <property type="entry name" value="C-type_lectin-like"/>
</dbReference>
<comment type="caution">
    <text evidence="3">The sequence shown here is derived from an EMBL/GenBank/DDBJ whole genome shotgun (WGS) entry which is preliminary data.</text>
</comment>
<sequence length="1055" mass="122739">MEIKGFVKSGNADCPESDQNTGMQRVGNTRYFIYHMAGRRDLTMFRNWTEAKERCSETGFKMATIENMANFAEVARALEGLVEKERLRDTWYWLDATYNEDKEEYFWGGDLSRPVAFSNFFYRFPRPTGIGSHFRSIYGQPDRYDVTSNVSQCLALALPLPSNTNRNNPSAVTFGHSATFDERPCEGSRKRHAICESTLPECTDINVDPFSLHKGRLDYFEKGNWIIGNRKYIVNWQQKTINDSMKYCTDLGLKLYDPTKDSESCLIPHLKMWSRNITVSQFWTSWSYVVSTPGRGDQGIFMSADGKQMARVTFWSNITDQAMGRSNKESKTLCVAMQHSYEFRGTQLPCDGISGCSWNFIQFVPANCNNFHGTICQESNTAQCYWDKAWIRTPSKYFNNGTRATIEFGYKDNKDAYRSKFKQTFGNLACPPDYRMARKGNNQLFVKPTPAQTNETLYKYDYMETYWVIDGERFKKGRGDAKCTISIPTGDGHTRKHETVPCTQWNFYLCEKITTRIRPFEGTLRQIPDPKSYFQPPLLVQAKCVAKKGKLTRLGKTRFYIAHKKKRGDYVDWNAAKKLCEKQGFKMAKITKLTTMASVSRILEKYVDENRLKDSWYWLNAKYDEKQENYVWLDNNKPLEYTNYFYRQPRPIGVGSHMSAEQKYKLNKNLQQCLTLAMPLSGLADTEKNPGCVIFGHATTFDESACENIKKRHAICESSDESCNEDEKNPFALSEDKDAYFNDGNWIVGDRKYIVNWKQRSYEDSVAFCRSLGLKLFNPEMQEDCLVPYLKLWSRFVTISQFWTAWRYIAKTTEFKDVTGKVLAVGAARVNFTERSSKRDSSFCVAMQHFYEFKESQMPCPKNDMSACDWNFVQYVPANCKTYLGTICQQDDCKARKCEWSKEWIDNVDQALAKSATVVFGWKENYETYRSTYKQTFGSLLCPRNYRMVRGSNKNWYRKPEVTTQLYSYDYLETYWILDEEGFKKDKDSKCIVSAPSNKDGSVRKNVTVSCTEWNFYLCEMQTKPQKPFTEKLPYEIPKTEWSEKIQERIYPIMS</sequence>
<dbReference type="CDD" id="cd00037">
    <property type="entry name" value="CLECT"/>
    <property type="match status" value="2"/>
</dbReference>
<dbReference type="Proteomes" id="UP001642540">
    <property type="component" value="Unassembled WGS sequence"/>
</dbReference>
<evidence type="ECO:0000313" key="3">
    <source>
        <dbReference type="EMBL" id="CAL8116825.1"/>
    </source>
</evidence>
<dbReference type="InterPro" id="IPR016187">
    <property type="entry name" value="CTDL_fold"/>
</dbReference>
<evidence type="ECO:0000256" key="1">
    <source>
        <dbReference type="SAM" id="MobiDB-lite"/>
    </source>
</evidence>
<keyword evidence="4" id="KW-1185">Reference proteome</keyword>
<accession>A0ABP1R3H0</accession>
<dbReference type="SMART" id="SM00034">
    <property type="entry name" value="CLECT"/>
    <property type="match status" value="2"/>
</dbReference>
<evidence type="ECO:0000259" key="2">
    <source>
        <dbReference type="PROSITE" id="PS50041"/>
    </source>
</evidence>
<dbReference type="EMBL" id="CAXLJM020000053">
    <property type="protein sequence ID" value="CAL8116825.1"/>
    <property type="molecule type" value="Genomic_DNA"/>
</dbReference>
<dbReference type="InterPro" id="IPR016186">
    <property type="entry name" value="C-type_lectin-like/link_sf"/>
</dbReference>
<proteinExistence type="predicted"/>